<dbReference type="Pfam" id="PF01966">
    <property type="entry name" value="HD"/>
    <property type="match status" value="1"/>
</dbReference>
<evidence type="ECO:0000259" key="7">
    <source>
        <dbReference type="PROSITE" id="PS51831"/>
    </source>
</evidence>
<organism evidence="8 9">
    <name type="scientific">Liquorilactobacillus cacaonum DSM 21116</name>
    <dbReference type="NCBI Taxonomy" id="1423729"/>
    <lineage>
        <taxon>Bacteria</taxon>
        <taxon>Bacillati</taxon>
        <taxon>Bacillota</taxon>
        <taxon>Bacilli</taxon>
        <taxon>Lactobacillales</taxon>
        <taxon>Lactobacillaceae</taxon>
        <taxon>Liquorilactobacillus</taxon>
    </lineage>
</organism>
<protein>
    <recommendedName>
        <fullName evidence="1">bis(5'-nucleosyl)-tetraphosphatase (symmetrical)</fullName>
        <ecNumber evidence="1">3.6.1.41</ecNumber>
    </recommendedName>
</protein>
<dbReference type="InterPro" id="IPR006674">
    <property type="entry name" value="HD_domain"/>
</dbReference>
<keyword evidence="2" id="KW-0479">Metal-binding</keyword>
<dbReference type="Gene3D" id="1.10.3210.10">
    <property type="entry name" value="Hypothetical protein af1432"/>
    <property type="match status" value="1"/>
</dbReference>
<dbReference type="Proteomes" id="UP000051131">
    <property type="component" value="Unassembled WGS sequence"/>
</dbReference>
<dbReference type="CDD" id="cd00077">
    <property type="entry name" value="HDc"/>
    <property type="match status" value="1"/>
</dbReference>
<comment type="caution">
    <text evidence="8">The sequence shown here is derived from an EMBL/GenBank/DDBJ whole genome shotgun (WGS) entry which is preliminary data.</text>
</comment>
<proteinExistence type="predicted"/>
<dbReference type="GO" id="GO:0046872">
    <property type="term" value="F:metal ion binding"/>
    <property type="evidence" value="ECO:0007669"/>
    <property type="project" value="UniProtKB-KW"/>
</dbReference>
<dbReference type="EMBL" id="AYZE01000014">
    <property type="protein sequence ID" value="KRM90624.1"/>
    <property type="molecule type" value="Genomic_DNA"/>
</dbReference>
<feature type="domain" description="HD" evidence="7">
    <location>
        <begin position="24"/>
        <end position="138"/>
    </location>
</feature>
<reference evidence="8 9" key="1">
    <citation type="journal article" date="2015" name="Genome Announc.">
        <title>Expanding the biotechnology potential of lactobacilli through comparative genomics of 213 strains and associated genera.</title>
        <authorList>
            <person name="Sun Z."/>
            <person name="Harris H.M."/>
            <person name="McCann A."/>
            <person name="Guo C."/>
            <person name="Argimon S."/>
            <person name="Zhang W."/>
            <person name="Yang X."/>
            <person name="Jeffery I.B."/>
            <person name="Cooney J.C."/>
            <person name="Kagawa T.F."/>
            <person name="Liu W."/>
            <person name="Song Y."/>
            <person name="Salvetti E."/>
            <person name="Wrobel A."/>
            <person name="Rasinkangas P."/>
            <person name="Parkhill J."/>
            <person name="Rea M.C."/>
            <person name="O'Sullivan O."/>
            <person name="Ritari J."/>
            <person name="Douillard F.P."/>
            <person name="Paul Ross R."/>
            <person name="Yang R."/>
            <person name="Briner A.E."/>
            <person name="Felis G.E."/>
            <person name="de Vos W.M."/>
            <person name="Barrangou R."/>
            <person name="Klaenhammer T.R."/>
            <person name="Caufield P.W."/>
            <person name="Cui Y."/>
            <person name="Zhang H."/>
            <person name="O'Toole P.W."/>
        </authorList>
    </citation>
    <scope>NUCLEOTIDE SEQUENCE [LARGE SCALE GENOMIC DNA]</scope>
    <source>
        <strain evidence="8 9">DSM 21116</strain>
    </source>
</reference>
<evidence type="ECO:0000256" key="5">
    <source>
        <dbReference type="ARBA" id="ARBA00023004"/>
    </source>
</evidence>
<evidence type="ECO:0000313" key="8">
    <source>
        <dbReference type="EMBL" id="KRM90624.1"/>
    </source>
</evidence>
<dbReference type="InterPro" id="IPR005249">
    <property type="entry name" value="YqeK"/>
</dbReference>
<dbReference type="EC" id="3.6.1.41" evidence="1"/>
<evidence type="ECO:0000313" key="9">
    <source>
        <dbReference type="Proteomes" id="UP000051131"/>
    </source>
</evidence>
<dbReference type="PROSITE" id="PS51831">
    <property type="entry name" value="HD"/>
    <property type="match status" value="1"/>
</dbReference>
<dbReference type="AlphaFoldDB" id="A0A0R2CHC2"/>
<keyword evidence="3" id="KW-0547">Nucleotide-binding</keyword>
<evidence type="ECO:0000256" key="3">
    <source>
        <dbReference type="ARBA" id="ARBA00022741"/>
    </source>
</evidence>
<dbReference type="PANTHER" id="PTHR35795:SF1">
    <property type="entry name" value="BIS(5'-NUCLEOSYL)-TETRAPHOSPHATASE, SYMMETRICAL"/>
    <property type="match status" value="1"/>
</dbReference>
<accession>A0A0R2CHC2</accession>
<dbReference type="InterPro" id="IPR006675">
    <property type="entry name" value="HDIG_dom"/>
</dbReference>
<evidence type="ECO:0000256" key="1">
    <source>
        <dbReference type="ARBA" id="ARBA00012506"/>
    </source>
</evidence>
<dbReference type="InterPro" id="IPR003607">
    <property type="entry name" value="HD/PDEase_dom"/>
</dbReference>
<comment type="catalytic activity">
    <reaction evidence="6">
        <text>P(1),P(4)-bis(5'-adenosyl) tetraphosphate + H2O = 2 ADP + 2 H(+)</text>
        <dbReference type="Rhea" id="RHEA:24252"/>
        <dbReference type="ChEBI" id="CHEBI:15377"/>
        <dbReference type="ChEBI" id="CHEBI:15378"/>
        <dbReference type="ChEBI" id="CHEBI:58141"/>
        <dbReference type="ChEBI" id="CHEBI:456216"/>
        <dbReference type="EC" id="3.6.1.41"/>
    </reaction>
</comment>
<dbReference type="SUPFAM" id="SSF109604">
    <property type="entry name" value="HD-domain/PDEase-like"/>
    <property type="match status" value="1"/>
</dbReference>
<dbReference type="STRING" id="1423729.FC80_GL000613"/>
<name>A0A0R2CHC2_9LACO</name>
<gene>
    <name evidence="8" type="ORF">FC80_GL000613</name>
</gene>
<dbReference type="SMART" id="SM00471">
    <property type="entry name" value="HDc"/>
    <property type="match status" value="1"/>
</dbReference>
<dbReference type="PATRIC" id="fig|1423729.3.peg.619"/>
<sequence length="198" mass="22529">MEGIFPGTREELLNKVKKSVSERRYQHILGVEKAAVKIAKKNGYDCEKASIAALVHDYAKERSNEEFKQKILDDNLDEDLLNWNNFIWHGVVGAEIIKEQLQITDEEILNAVRRHTVGAVEMTLLDKIIYVADFVEQGRTFPDVEIARVLAYSDLNVAVGFEAKHTLEYLISSSSLVYPEAILAYNKWVVNKGEFNAK</sequence>
<keyword evidence="4" id="KW-0378">Hydrolase</keyword>
<evidence type="ECO:0000256" key="4">
    <source>
        <dbReference type="ARBA" id="ARBA00022801"/>
    </source>
</evidence>
<dbReference type="PANTHER" id="PTHR35795">
    <property type="entry name" value="SLR1885 PROTEIN"/>
    <property type="match status" value="1"/>
</dbReference>
<keyword evidence="9" id="KW-1185">Reference proteome</keyword>
<keyword evidence="5" id="KW-0408">Iron</keyword>
<dbReference type="GO" id="GO:0008803">
    <property type="term" value="F:bis(5'-nucleosyl)-tetraphosphatase (symmetrical) activity"/>
    <property type="evidence" value="ECO:0007669"/>
    <property type="project" value="UniProtKB-EC"/>
</dbReference>
<dbReference type="OrthoDB" id="9782134at2"/>
<evidence type="ECO:0000256" key="2">
    <source>
        <dbReference type="ARBA" id="ARBA00022723"/>
    </source>
</evidence>
<dbReference type="NCBIfam" id="TIGR00277">
    <property type="entry name" value="HDIG"/>
    <property type="match status" value="1"/>
</dbReference>
<dbReference type="InterPro" id="IPR051094">
    <property type="entry name" value="Diverse_Catalytic_Enzymes"/>
</dbReference>
<dbReference type="NCBIfam" id="TIGR00488">
    <property type="entry name" value="bis(5'-nucleosyl)-tetraphosphatase (symmetrical) YqeK"/>
    <property type="match status" value="1"/>
</dbReference>
<dbReference type="GO" id="GO:0000166">
    <property type="term" value="F:nucleotide binding"/>
    <property type="evidence" value="ECO:0007669"/>
    <property type="project" value="UniProtKB-KW"/>
</dbReference>
<evidence type="ECO:0000256" key="6">
    <source>
        <dbReference type="ARBA" id="ARBA00049417"/>
    </source>
</evidence>